<keyword evidence="2" id="KW-0732">Signal</keyword>
<protein>
    <submittedName>
        <fullName evidence="3">Uncharacterized protein</fullName>
    </submittedName>
</protein>
<evidence type="ECO:0000256" key="2">
    <source>
        <dbReference type="SAM" id="SignalP"/>
    </source>
</evidence>
<gene>
    <name evidence="3" type="ORF">HL667_05725</name>
</gene>
<feature type="compositionally biased region" description="Low complexity" evidence="1">
    <location>
        <begin position="193"/>
        <end position="203"/>
    </location>
</feature>
<evidence type="ECO:0000313" key="4">
    <source>
        <dbReference type="Proteomes" id="UP000886476"/>
    </source>
</evidence>
<reference evidence="3" key="1">
    <citation type="submission" date="2020-05" db="EMBL/GenBank/DDBJ databases">
        <title>Nod-independent and nitrogen-fixing Bradyrhizobium aeschynomene sp. nov. isolated from nodules of Aeschynomene indica.</title>
        <authorList>
            <person name="Zhang Z."/>
        </authorList>
    </citation>
    <scope>NUCLEOTIDE SEQUENCE</scope>
    <source>
        <strain evidence="3">83012</strain>
    </source>
</reference>
<accession>A0ABX2CAV0</accession>
<evidence type="ECO:0000313" key="3">
    <source>
        <dbReference type="EMBL" id="NPU64492.1"/>
    </source>
</evidence>
<feature type="region of interest" description="Disordered" evidence="1">
    <location>
        <begin position="125"/>
        <end position="156"/>
    </location>
</feature>
<feature type="signal peptide" evidence="2">
    <location>
        <begin position="1"/>
        <end position="27"/>
    </location>
</feature>
<feature type="region of interest" description="Disordered" evidence="1">
    <location>
        <begin position="193"/>
        <end position="233"/>
    </location>
</feature>
<feature type="compositionally biased region" description="Low complexity" evidence="1">
    <location>
        <begin position="132"/>
        <end position="156"/>
    </location>
</feature>
<dbReference type="Proteomes" id="UP000886476">
    <property type="component" value="Unassembled WGS sequence"/>
</dbReference>
<organism evidence="3 4">
    <name type="scientific">Bradyrhizobium aeschynomenes</name>
    <dbReference type="NCBI Taxonomy" id="2734909"/>
    <lineage>
        <taxon>Bacteria</taxon>
        <taxon>Pseudomonadati</taxon>
        <taxon>Pseudomonadota</taxon>
        <taxon>Alphaproteobacteria</taxon>
        <taxon>Hyphomicrobiales</taxon>
        <taxon>Nitrobacteraceae</taxon>
        <taxon>Bradyrhizobium</taxon>
    </lineage>
</organism>
<proteinExistence type="predicted"/>
<feature type="compositionally biased region" description="Basic and acidic residues" evidence="1">
    <location>
        <begin position="49"/>
        <end position="63"/>
    </location>
</feature>
<comment type="caution">
    <text evidence="3">The sequence shown here is derived from an EMBL/GenBank/DDBJ whole genome shotgun (WGS) entry which is preliminary data.</text>
</comment>
<evidence type="ECO:0000256" key="1">
    <source>
        <dbReference type="SAM" id="MobiDB-lite"/>
    </source>
</evidence>
<dbReference type="RefSeq" id="WP_172109534.1">
    <property type="nucleotide sequence ID" value="NZ_JABFDN010000001.1"/>
</dbReference>
<feature type="chain" id="PRO_5045657767" evidence="2">
    <location>
        <begin position="28"/>
        <end position="259"/>
    </location>
</feature>
<name>A0ABX2CAV0_9BRAD</name>
<feature type="region of interest" description="Disordered" evidence="1">
    <location>
        <begin position="42"/>
        <end position="72"/>
    </location>
</feature>
<sequence length="259" mass="26314">MTQHMSPSRIIQLTLTAAVLLPITAFAETPMTARQMLAHAQSQAVNVPDEVKKPEPDKNDRMSGEAVVTPTGASAVARPLPVIEPPAPISPQPTTLSALTVPVARPEPASPQTRTNSLTAAAPSVDPVKAHAAPATPSVATAAGSTPSVAPTTPPVAAAASPAAAPAVGPAAATAQPSVPTTIAARTQEVQAVAPLSSSAARPADARRPSKAAAPPSRIVHKSSPRSSLRNDDAAIGTRISNIMRRPEVQALMSQYGLE</sequence>
<dbReference type="EMBL" id="JABFDN010000001">
    <property type="protein sequence ID" value="NPU64492.1"/>
    <property type="molecule type" value="Genomic_DNA"/>
</dbReference>
<keyword evidence="4" id="KW-1185">Reference proteome</keyword>